<dbReference type="InterPro" id="IPR000718">
    <property type="entry name" value="Peptidase_M13"/>
</dbReference>
<keyword evidence="4" id="KW-1185">Reference proteome</keyword>
<accession>A0A3P7J3F7</accession>
<name>A0A3P7J3F7_STRVU</name>
<comment type="similarity">
    <text evidence="1">Belongs to the peptidase M13 family.</text>
</comment>
<evidence type="ECO:0000313" key="3">
    <source>
        <dbReference type="EMBL" id="VDM74229.1"/>
    </source>
</evidence>
<dbReference type="Gene3D" id="1.10.1380.10">
    <property type="entry name" value="Neutral endopeptidase , domain2"/>
    <property type="match status" value="1"/>
</dbReference>
<dbReference type="SUPFAM" id="SSF55486">
    <property type="entry name" value="Metalloproteases ('zincins'), catalytic domain"/>
    <property type="match status" value="1"/>
</dbReference>
<protein>
    <recommendedName>
        <fullName evidence="2">Peptidase M13 N-terminal domain-containing protein</fullName>
    </recommendedName>
</protein>
<dbReference type="InterPro" id="IPR008753">
    <property type="entry name" value="Peptidase_M13_N"/>
</dbReference>
<dbReference type="AlphaFoldDB" id="A0A3P7J3F7"/>
<dbReference type="PROSITE" id="PS51885">
    <property type="entry name" value="NEPRILYSIN"/>
    <property type="match status" value="1"/>
</dbReference>
<proteinExistence type="inferred from homology"/>
<dbReference type="Proteomes" id="UP000270094">
    <property type="component" value="Unassembled WGS sequence"/>
</dbReference>
<dbReference type="EMBL" id="UYYB01034853">
    <property type="protein sequence ID" value="VDM74229.1"/>
    <property type="molecule type" value="Genomic_DNA"/>
</dbReference>
<dbReference type="GO" id="GO:0006508">
    <property type="term" value="P:proteolysis"/>
    <property type="evidence" value="ECO:0007669"/>
    <property type="project" value="InterPro"/>
</dbReference>
<dbReference type="OrthoDB" id="5854821at2759"/>
<sequence length="154" mass="17964">MDLVSTLNRIAGSQNIRLDQDKLDKDIDDVLDFDHDLALKYSTDDTTRRQFERSFNPMTLAELQSKYPKISWELYISEVFQLVPDVKQKVLKASDYHYIVTEPKMLQLLSDNVEAVPTRTLVNYIYAKLVMAYSDFLPVSFKNLKISFLLLQTF</sequence>
<dbReference type="Pfam" id="PF05649">
    <property type="entry name" value="Peptidase_M13_N"/>
    <property type="match status" value="1"/>
</dbReference>
<evidence type="ECO:0000256" key="1">
    <source>
        <dbReference type="ARBA" id="ARBA00007357"/>
    </source>
</evidence>
<evidence type="ECO:0000259" key="2">
    <source>
        <dbReference type="Pfam" id="PF05649"/>
    </source>
</evidence>
<feature type="domain" description="Peptidase M13 N-terminal" evidence="2">
    <location>
        <begin position="10"/>
        <end position="148"/>
    </location>
</feature>
<evidence type="ECO:0000313" key="4">
    <source>
        <dbReference type="Proteomes" id="UP000270094"/>
    </source>
</evidence>
<dbReference type="InterPro" id="IPR042089">
    <property type="entry name" value="Peptidase_M13_dom_2"/>
</dbReference>
<dbReference type="GO" id="GO:0004222">
    <property type="term" value="F:metalloendopeptidase activity"/>
    <property type="evidence" value="ECO:0007669"/>
    <property type="project" value="InterPro"/>
</dbReference>
<reference evidence="3 4" key="1">
    <citation type="submission" date="2018-11" db="EMBL/GenBank/DDBJ databases">
        <authorList>
            <consortium name="Pathogen Informatics"/>
        </authorList>
    </citation>
    <scope>NUCLEOTIDE SEQUENCE [LARGE SCALE GENOMIC DNA]</scope>
</reference>
<organism evidence="3 4">
    <name type="scientific">Strongylus vulgaris</name>
    <name type="common">Blood worm</name>
    <dbReference type="NCBI Taxonomy" id="40348"/>
    <lineage>
        <taxon>Eukaryota</taxon>
        <taxon>Metazoa</taxon>
        <taxon>Ecdysozoa</taxon>
        <taxon>Nematoda</taxon>
        <taxon>Chromadorea</taxon>
        <taxon>Rhabditida</taxon>
        <taxon>Rhabditina</taxon>
        <taxon>Rhabditomorpha</taxon>
        <taxon>Strongyloidea</taxon>
        <taxon>Strongylidae</taxon>
        <taxon>Strongylus</taxon>
    </lineage>
</organism>
<gene>
    <name evidence="3" type="ORF">SVUK_LOCUS9227</name>
</gene>